<feature type="non-terminal residue" evidence="2">
    <location>
        <position position="298"/>
    </location>
</feature>
<evidence type="ECO:0000259" key="1">
    <source>
        <dbReference type="Pfam" id="PF13276"/>
    </source>
</evidence>
<dbReference type="Pfam" id="PF13276">
    <property type="entry name" value="HTH_21"/>
    <property type="match status" value="1"/>
</dbReference>
<comment type="caution">
    <text evidence="2">The sequence shown here is derived from an EMBL/GenBank/DDBJ whole genome shotgun (WGS) entry which is preliminary data.</text>
</comment>
<evidence type="ECO:0000313" key="3">
    <source>
        <dbReference type="Proteomes" id="UP001224428"/>
    </source>
</evidence>
<dbReference type="AlphaFoldDB" id="A0AAJ1UVT6"/>
<evidence type="ECO:0000313" key="2">
    <source>
        <dbReference type="EMBL" id="MDJ1645884.1"/>
    </source>
</evidence>
<dbReference type="InterPro" id="IPR050900">
    <property type="entry name" value="Transposase_IS3/IS150/IS904"/>
</dbReference>
<dbReference type="EMBL" id="JASDDP010000019">
    <property type="protein sequence ID" value="MDJ1645884.1"/>
    <property type="molecule type" value="Genomic_DNA"/>
</dbReference>
<dbReference type="InterPro" id="IPR025948">
    <property type="entry name" value="HTH-like_dom"/>
</dbReference>
<sequence length="298" mass="35305">MLKKISKNDCDQIYYETKTHGWEAGLKAFYSCRPELYCYNKSIAIAMLKRIVSYYNFNMQNLLKKEGFKLKQKRKPKPVNKEIDTSDPYWLWDALNEKERREVVKRYSELIKELEKPAKKKEAAKVEIRQLIASKLFCVTRQTVSKLKKVPVKIPSKTAKNKLDSIIKEAFLENRGLYGRERLSVFIAQKYNILINYRTLGRILNRLELKCKIRTKKKQREKKDTTAKLENIVNRDYNDNQNRNIYATDVTYVKSPKNIKQNHVYLSAIICHKTKQIISWKISTKNNLNLVFNNIRDL</sequence>
<protein>
    <submittedName>
        <fullName evidence="2">Transposase</fullName>
    </submittedName>
</protein>
<feature type="domain" description="HTH-like" evidence="1">
    <location>
        <begin position="161"/>
        <end position="217"/>
    </location>
</feature>
<gene>
    <name evidence="2" type="ORF">QLQ80_02200</name>
</gene>
<dbReference type="PANTHER" id="PTHR46889:SF5">
    <property type="entry name" value="INTEGRASE PROTEIN"/>
    <property type="match status" value="1"/>
</dbReference>
<dbReference type="PANTHER" id="PTHR46889">
    <property type="entry name" value="TRANSPOSASE INSF FOR INSERTION SEQUENCE IS3B-RELATED"/>
    <property type="match status" value="1"/>
</dbReference>
<keyword evidence="3" id="KW-1185">Reference proteome</keyword>
<reference evidence="2" key="1">
    <citation type="submission" date="2023-05" db="EMBL/GenBank/DDBJ databases">
        <title>Mycoplasma phocimorsus sp. nov., isolated from Scandinavian patients with seal finger or septic arthritis after contact with seals.</title>
        <authorList>
            <person name="Skafte-Holm A."/>
            <person name="Pedersen T.R."/>
            <person name="Froelund M."/>
            <person name="Stegger M."/>
            <person name="Qvortrup K."/>
            <person name="Michaels D.L."/>
            <person name="Brown D.R."/>
            <person name="Jensen J.S."/>
        </authorList>
    </citation>
    <scope>NUCLEOTIDE SEQUENCE</scope>
    <source>
        <strain evidence="2">M5725</strain>
    </source>
</reference>
<organism evidence="2 3">
    <name type="scientific">Mycoplasma phocimorsus</name>
    <dbReference type="NCBI Taxonomy" id="3045839"/>
    <lineage>
        <taxon>Bacteria</taxon>
        <taxon>Bacillati</taxon>
        <taxon>Mycoplasmatota</taxon>
        <taxon>Mollicutes</taxon>
        <taxon>Mycoplasmataceae</taxon>
        <taxon>Mycoplasma</taxon>
    </lineage>
</organism>
<dbReference type="Proteomes" id="UP001224428">
    <property type="component" value="Unassembled WGS sequence"/>
</dbReference>
<dbReference type="RefSeq" id="WP_283827298.1">
    <property type="nucleotide sequence ID" value="NZ_JASDDP010000019.1"/>
</dbReference>
<accession>A0AAJ1UVT6</accession>
<proteinExistence type="predicted"/>
<name>A0AAJ1UVT6_9MOLU</name>